<evidence type="ECO:0000313" key="2">
    <source>
        <dbReference type="EMBL" id="MBE6091614.1"/>
    </source>
</evidence>
<protein>
    <submittedName>
        <fullName evidence="2">Acyl carrier protein</fullName>
    </submittedName>
</protein>
<organism evidence="2 3">
    <name type="scientific">Selenomonas ruminantium</name>
    <dbReference type="NCBI Taxonomy" id="971"/>
    <lineage>
        <taxon>Bacteria</taxon>
        <taxon>Bacillati</taxon>
        <taxon>Bacillota</taxon>
        <taxon>Negativicutes</taxon>
        <taxon>Selenomonadales</taxon>
        <taxon>Selenomonadaceae</taxon>
        <taxon>Selenomonas</taxon>
    </lineage>
</organism>
<dbReference type="Proteomes" id="UP000761380">
    <property type="component" value="Unassembled WGS sequence"/>
</dbReference>
<sequence length="82" mass="9983">MRCNMERYKEKIRELIHDIEAYEDFEDDEDLLQRGIMKSLCFMYVTAELEHEYGFSFPENELDIKNFDTVEHIADLVERMIK</sequence>
<dbReference type="Gene3D" id="1.10.1200.10">
    <property type="entry name" value="ACP-like"/>
    <property type="match status" value="1"/>
</dbReference>
<evidence type="ECO:0000313" key="3">
    <source>
        <dbReference type="Proteomes" id="UP000761380"/>
    </source>
</evidence>
<dbReference type="AlphaFoldDB" id="A0A927ZWH3"/>
<feature type="domain" description="Carrier" evidence="1">
    <location>
        <begin position="10"/>
        <end position="77"/>
    </location>
</feature>
<name>A0A927ZWH3_SELRU</name>
<dbReference type="Pfam" id="PF00550">
    <property type="entry name" value="PP-binding"/>
    <property type="match status" value="1"/>
</dbReference>
<gene>
    <name evidence="2" type="ORF">E7201_00315</name>
</gene>
<evidence type="ECO:0000259" key="1">
    <source>
        <dbReference type="Pfam" id="PF00550"/>
    </source>
</evidence>
<comment type="caution">
    <text evidence="2">The sequence shown here is derived from an EMBL/GenBank/DDBJ whole genome shotgun (WGS) entry which is preliminary data.</text>
</comment>
<proteinExistence type="predicted"/>
<dbReference type="EMBL" id="SVBY01000002">
    <property type="protein sequence ID" value="MBE6091614.1"/>
    <property type="molecule type" value="Genomic_DNA"/>
</dbReference>
<dbReference type="SUPFAM" id="SSF47336">
    <property type="entry name" value="ACP-like"/>
    <property type="match status" value="1"/>
</dbReference>
<dbReference type="InterPro" id="IPR036736">
    <property type="entry name" value="ACP-like_sf"/>
</dbReference>
<reference evidence="2" key="1">
    <citation type="submission" date="2019-04" db="EMBL/GenBank/DDBJ databases">
        <title>Evolution of Biomass-Degrading Anaerobic Consortia Revealed by Metagenomics.</title>
        <authorList>
            <person name="Peng X."/>
        </authorList>
    </citation>
    <scope>NUCLEOTIDE SEQUENCE</scope>
    <source>
        <strain evidence="2">SIG240</strain>
    </source>
</reference>
<dbReference type="InterPro" id="IPR009081">
    <property type="entry name" value="PP-bd_ACP"/>
</dbReference>
<accession>A0A927ZWH3</accession>